<protein>
    <submittedName>
        <fullName evidence="4">Long chain acyl-CoA synthetase 7, peroxisomal</fullName>
    </submittedName>
</protein>
<reference evidence="4 5" key="1">
    <citation type="submission" date="2019-03" db="EMBL/GenBank/DDBJ databases">
        <title>An improved genome assembly of the fluke Schistosoma japonicum.</title>
        <authorList>
            <person name="Hu W."/>
            <person name="Luo F."/>
            <person name="Yin M."/>
            <person name="Mo X."/>
            <person name="Sun C."/>
            <person name="Wu Q."/>
            <person name="Zhu B."/>
            <person name="Xiang M."/>
            <person name="Wang J."/>
            <person name="Wang Y."/>
            <person name="Zhang T."/>
            <person name="Xu B."/>
            <person name="Zheng H."/>
            <person name="Feng Z."/>
        </authorList>
    </citation>
    <scope>NUCLEOTIDE SEQUENCE [LARGE SCALE GENOMIC DNA]</scope>
    <source>
        <strain evidence="4">HuSjv2</strain>
        <tissue evidence="4">Worms</tissue>
    </source>
</reference>
<dbReference type="PANTHER" id="PTHR43272:SF33">
    <property type="entry name" value="AMP-BINDING DOMAIN-CONTAINING PROTEIN-RELATED"/>
    <property type="match status" value="1"/>
</dbReference>
<dbReference type="GO" id="GO:0005524">
    <property type="term" value="F:ATP binding"/>
    <property type="evidence" value="ECO:0007669"/>
    <property type="project" value="UniProtKB-KW"/>
</dbReference>
<evidence type="ECO:0000313" key="5">
    <source>
        <dbReference type="Proteomes" id="UP000311919"/>
    </source>
</evidence>
<dbReference type="GO" id="GO:0016020">
    <property type="term" value="C:membrane"/>
    <property type="evidence" value="ECO:0007669"/>
    <property type="project" value="TreeGrafter"/>
</dbReference>
<dbReference type="EMBL" id="SKCS01000441">
    <property type="protein sequence ID" value="TNN07073.1"/>
    <property type="molecule type" value="Genomic_DNA"/>
</dbReference>
<keyword evidence="3" id="KW-0067">ATP-binding</keyword>
<name>A0A4Z2CS76_SCHJA</name>
<evidence type="ECO:0000256" key="1">
    <source>
        <dbReference type="ARBA" id="ARBA00022598"/>
    </source>
</evidence>
<keyword evidence="5" id="KW-1185">Reference proteome</keyword>
<gene>
    <name evidence="4" type="ORF">EWB00_007997</name>
</gene>
<dbReference type="SUPFAM" id="SSF56801">
    <property type="entry name" value="Acetyl-CoA synthetase-like"/>
    <property type="match status" value="1"/>
</dbReference>
<evidence type="ECO:0000313" key="4">
    <source>
        <dbReference type="EMBL" id="TNN07073.1"/>
    </source>
</evidence>
<keyword evidence="2" id="KW-0547">Nucleotide-binding</keyword>
<dbReference type="Gene3D" id="2.30.38.10">
    <property type="entry name" value="Luciferase, Domain 3"/>
    <property type="match status" value="1"/>
</dbReference>
<dbReference type="PANTHER" id="PTHR43272">
    <property type="entry name" value="LONG-CHAIN-FATTY-ACID--COA LIGASE"/>
    <property type="match status" value="1"/>
</dbReference>
<dbReference type="GO" id="GO:0004467">
    <property type="term" value="F:long-chain fatty acid-CoA ligase activity"/>
    <property type="evidence" value="ECO:0007669"/>
    <property type="project" value="TreeGrafter"/>
</dbReference>
<accession>A0A4Z2CS76</accession>
<dbReference type="GO" id="GO:0005783">
    <property type="term" value="C:endoplasmic reticulum"/>
    <property type="evidence" value="ECO:0007669"/>
    <property type="project" value="TreeGrafter"/>
</dbReference>
<proteinExistence type="predicted"/>
<keyword evidence="1" id="KW-0436">Ligase</keyword>
<dbReference type="Proteomes" id="UP000311919">
    <property type="component" value="Unassembled WGS sequence"/>
</dbReference>
<evidence type="ECO:0000256" key="3">
    <source>
        <dbReference type="ARBA" id="ARBA00022840"/>
    </source>
</evidence>
<sequence length="107" mass="12282">MDQQKHLGLVTTTMFEDIDAGHVGAIVPGVQVKLIDVPEMKFYSYLRDKMESKSSMIGYYKNEEKTREAIDSEGFVHSGDIGVWTESEHIGLQPYERFIQDLIDQRI</sequence>
<dbReference type="STRING" id="6182.A0A4Z2CS76"/>
<organism evidence="4 5">
    <name type="scientific">Schistosoma japonicum</name>
    <name type="common">Blood fluke</name>
    <dbReference type="NCBI Taxonomy" id="6182"/>
    <lineage>
        <taxon>Eukaryota</taxon>
        <taxon>Metazoa</taxon>
        <taxon>Spiralia</taxon>
        <taxon>Lophotrochozoa</taxon>
        <taxon>Platyhelminthes</taxon>
        <taxon>Trematoda</taxon>
        <taxon>Digenea</taxon>
        <taxon>Strigeidida</taxon>
        <taxon>Schistosomatoidea</taxon>
        <taxon>Schistosomatidae</taxon>
        <taxon>Schistosoma</taxon>
    </lineage>
</organism>
<evidence type="ECO:0000256" key="2">
    <source>
        <dbReference type="ARBA" id="ARBA00022741"/>
    </source>
</evidence>
<dbReference type="OrthoDB" id="6279089at2759"/>
<comment type="caution">
    <text evidence="4">The sequence shown here is derived from an EMBL/GenBank/DDBJ whole genome shotgun (WGS) entry which is preliminary data.</text>
</comment>
<dbReference type="AlphaFoldDB" id="A0A4Z2CS76"/>